<protein>
    <submittedName>
        <fullName evidence="1">Uncharacterized protein</fullName>
    </submittedName>
</protein>
<dbReference type="Proteomes" id="UP000218263">
    <property type="component" value="Chromosome"/>
</dbReference>
<gene>
    <name evidence="1" type="ORF">MgSA37_03598</name>
</gene>
<reference evidence="1 2" key="1">
    <citation type="submission" date="2015-12" db="EMBL/GenBank/DDBJ databases">
        <title>Genome sequence of Mucilaginibacter gotjawali.</title>
        <authorList>
            <person name="Lee J.S."/>
            <person name="Lee K.C."/>
            <person name="Kim K.K."/>
            <person name="Lee B.W."/>
        </authorList>
    </citation>
    <scope>NUCLEOTIDE SEQUENCE [LARGE SCALE GENOMIC DNA]</scope>
    <source>
        <strain evidence="1 2">SA3-7</strain>
    </source>
</reference>
<dbReference type="EMBL" id="AP017313">
    <property type="protein sequence ID" value="BAU55414.1"/>
    <property type="molecule type" value="Genomic_DNA"/>
</dbReference>
<dbReference type="AlphaFoldDB" id="A0A0X8X487"/>
<dbReference type="RefSeq" id="WP_096353724.1">
    <property type="nucleotide sequence ID" value="NZ_AP017313.1"/>
</dbReference>
<sequence>MLEFKNNLLFKDGVPVLKIIATDLFLDSADKQFEKKLLTHYEQFISKLMEAYIELNTDDDVAMSKLEDTLSKNSSQDIIRQDLFEILNSHADIEKIYKNAYYRFKSEIISGRNIESVERVAELRDAGVDSFSDTLNVGETTSNTVGFFSIFFSSKYRFMSDREIKKELVKSVIIWILLIVSDTLFLIYITYTSKNKVSGVFYLIEGLLVCCTIFLTIKLIRKYYV</sequence>
<dbReference type="KEGG" id="mgot:MgSA37_03598"/>
<organism evidence="1 2">
    <name type="scientific">Mucilaginibacter gotjawali</name>
    <dbReference type="NCBI Taxonomy" id="1550579"/>
    <lineage>
        <taxon>Bacteria</taxon>
        <taxon>Pseudomonadati</taxon>
        <taxon>Bacteroidota</taxon>
        <taxon>Sphingobacteriia</taxon>
        <taxon>Sphingobacteriales</taxon>
        <taxon>Sphingobacteriaceae</taxon>
        <taxon>Mucilaginibacter</taxon>
    </lineage>
</organism>
<keyword evidence="2" id="KW-1185">Reference proteome</keyword>
<accession>A0A0X8X487</accession>
<evidence type="ECO:0000313" key="2">
    <source>
        <dbReference type="Proteomes" id="UP000218263"/>
    </source>
</evidence>
<proteinExistence type="predicted"/>
<name>A0A0X8X487_9SPHI</name>
<evidence type="ECO:0000313" key="1">
    <source>
        <dbReference type="EMBL" id="BAU55414.1"/>
    </source>
</evidence>